<dbReference type="EMBL" id="PGTM01000062">
    <property type="protein sequence ID" value="PJF36333.1"/>
    <property type="molecule type" value="Genomic_DNA"/>
</dbReference>
<evidence type="ECO:0000313" key="3">
    <source>
        <dbReference type="Proteomes" id="UP000229681"/>
    </source>
</evidence>
<dbReference type="Pfam" id="PF00583">
    <property type="entry name" value="Acetyltransf_1"/>
    <property type="match status" value="1"/>
</dbReference>
<dbReference type="SUPFAM" id="SSF55729">
    <property type="entry name" value="Acyl-CoA N-acyltransferases (Nat)"/>
    <property type="match status" value="1"/>
</dbReference>
<gene>
    <name evidence="2" type="ORF">CUN49_06035</name>
</gene>
<dbReference type="InterPro" id="IPR000182">
    <property type="entry name" value="GNAT_dom"/>
</dbReference>
<dbReference type="CDD" id="cd04301">
    <property type="entry name" value="NAT_SF"/>
    <property type="match status" value="1"/>
</dbReference>
<dbReference type="PANTHER" id="PTHR43617:SF20">
    <property type="entry name" value="N-ALPHA-ACETYLTRANSFERASE RIMI"/>
    <property type="match status" value="1"/>
</dbReference>
<reference evidence="2 3" key="1">
    <citation type="submission" date="2017-11" db="EMBL/GenBank/DDBJ databases">
        <title>Evolution of Phototrophy in the Chloroflexi Phylum Driven by Horizontal Gene Transfer.</title>
        <authorList>
            <person name="Ward L.M."/>
            <person name="Hemp J."/>
            <person name="Shih P.M."/>
            <person name="Mcglynn S.E."/>
            <person name="Fischer W."/>
        </authorList>
    </citation>
    <scope>NUCLEOTIDE SEQUENCE [LARGE SCALE GENOMIC DNA]</scope>
    <source>
        <strain evidence="2">JP3_13</strain>
    </source>
</reference>
<evidence type="ECO:0000313" key="2">
    <source>
        <dbReference type="EMBL" id="PJF36333.1"/>
    </source>
</evidence>
<dbReference type="Proteomes" id="UP000229681">
    <property type="component" value="Unassembled WGS sequence"/>
</dbReference>
<organism evidence="2 3">
    <name type="scientific">Candidatus Thermofonsia Clade 1 bacterium</name>
    <dbReference type="NCBI Taxonomy" id="2364210"/>
    <lineage>
        <taxon>Bacteria</taxon>
        <taxon>Bacillati</taxon>
        <taxon>Chloroflexota</taxon>
        <taxon>Candidatus Thermofontia</taxon>
        <taxon>Candidatus Thermofonsia Clade 1</taxon>
    </lineage>
</organism>
<dbReference type="PANTHER" id="PTHR43617">
    <property type="entry name" value="L-AMINO ACID N-ACETYLTRANSFERASE"/>
    <property type="match status" value="1"/>
</dbReference>
<dbReference type="InterPro" id="IPR050276">
    <property type="entry name" value="MshD_Acetyltransferase"/>
</dbReference>
<accession>A0A2M8PFL4</accession>
<dbReference type="InterPro" id="IPR016181">
    <property type="entry name" value="Acyl_CoA_acyltransferase"/>
</dbReference>
<proteinExistence type="predicted"/>
<name>A0A2M8PFL4_9CHLR</name>
<dbReference type="PROSITE" id="PS51186">
    <property type="entry name" value="GNAT"/>
    <property type="match status" value="1"/>
</dbReference>
<dbReference type="AlphaFoldDB" id="A0A2M8PFL4"/>
<protein>
    <recommendedName>
        <fullName evidence="1">N-acetyltransferase domain-containing protein</fullName>
    </recommendedName>
</protein>
<dbReference type="GO" id="GO:0008999">
    <property type="term" value="F:protein-N-terminal-alanine acetyltransferase activity"/>
    <property type="evidence" value="ECO:0007669"/>
    <property type="project" value="TreeGrafter"/>
</dbReference>
<comment type="caution">
    <text evidence="2">The sequence shown here is derived from an EMBL/GenBank/DDBJ whole genome shotgun (WGS) entry which is preliminary data.</text>
</comment>
<sequence>MVTVRLATLQDTAAICAVHCSDVPQWTRLSADGQLIVTDYEALSLYERWQHGGAWLSLETCAVHLNRLLAGSGFPLVACVDGRVVAEAEVYESFEPPPFGHNLEIGVINTHAEHQRRGYGKALVAYMLEMARMMRCERLCVSDAAAQGFYEKLGFRHTLSGYGVRFPTESGRVLYQAVELKQRDPNQVKGWYMPFGRYRGSRQEWDKLFPQDWAAGIPELLNRVAIHLQMTLSSGQRLIAFLSEPEQEGALVGEMHLACWSERPPTPLMVAALSDWAYRQGIPSLLTYVWETDAHLLPSAATPTDYAQTFYEYSLQ</sequence>
<evidence type="ECO:0000259" key="1">
    <source>
        <dbReference type="PROSITE" id="PS51186"/>
    </source>
</evidence>
<dbReference type="Gene3D" id="3.40.630.30">
    <property type="match status" value="1"/>
</dbReference>
<feature type="domain" description="N-acetyltransferase" evidence="1">
    <location>
        <begin position="2"/>
        <end position="185"/>
    </location>
</feature>